<evidence type="ECO:0000256" key="9">
    <source>
        <dbReference type="SAM" id="MobiDB-lite"/>
    </source>
</evidence>
<evidence type="ECO:0000256" key="7">
    <source>
        <dbReference type="ARBA" id="ARBA00023242"/>
    </source>
</evidence>
<dbReference type="InterPro" id="IPR031162">
    <property type="entry name" value="CBP_P300_HAT"/>
</dbReference>
<evidence type="ECO:0000259" key="10">
    <source>
        <dbReference type="PROSITE" id="PS51727"/>
    </source>
</evidence>
<dbReference type="GO" id="GO:0005667">
    <property type="term" value="C:transcription regulator complex"/>
    <property type="evidence" value="ECO:0007669"/>
    <property type="project" value="TreeGrafter"/>
</dbReference>
<feature type="region of interest" description="Disordered" evidence="9">
    <location>
        <begin position="45"/>
        <end position="68"/>
    </location>
</feature>
<comment type="subcellular location">
    <subcellularLocation>
        <location evidence="1">Nucleus</location>
    </subcellularLocation>
</comment>
<gene>
    <name evidence="11" type="primary">Cnig_chr_X.g24488</name>
    <name evidence="11" type="ORF">B9Z55_024488</name>
</gene>
<dbReference type="Gene3D" id="3.30.40.10">
    <property type="entry name" value="Zinc/RING finger domain, C3HC4 (zinc finger)"/>
    <property type="match status" value="1"/>
</dbReference>
<keyword evidence="5" id="KW-0805">Transcription regulation</keyword>
<protein>
    <recommendedName>
        <fullName evidence="2">histone acetyltransferase</fullName>
        <ecNumber evidence="2">2.3.1.48</ecNumber>
    </recommendedName>
</protein>
<evidence type="ECO:0000313" key="11">
    <source>
        <dbReference type="EMBL" id="PIC18679.1"/>
    </source>
</evidence>
<dbReference type="GO" id="GO:0004402">
    <property type="term" value="F:histone acetyltransferase activity"/>
    <property type="evidence" value="ECO:0007669"/>
    <property type="project" value="InterPro"/>
</dbReference>
<dbReference type="EMBL" id="PDUG01000006">
    <property type="protein sequence ID" value="PIC18679.1"/>
    <property type="molecule type" value="Genomic_DNA"/>
</dbReference>
<evidence type="ECO:0000256" key="1">
    <source>
        <dbReference type="ARBA" id="ARBA00004123"/>
    </source>
</evidence>
<accession>A0A2G5SUQ7</accession>
<dbReference type="Proteomes" id="UP000230233">
    <property type="component" value="Chromosome X"/>
</dbReference>
<proteinExistence type="predicted"/>
<dbReference type="GO" id="GO:0000123">
    <property type="term" value="C:histone acetyltransferase complex"/>
    <property type="evidence" value="ECO:0007669"/>
    <property type="project" value="TreeGrafter"/>
</dbReference>
<keyword evidence="6" id="KW-0804">Transcription</keyword>
<reference evidence="12" key="1">
    <citation type="submission" date="2017-10" db="EMBL/GenBank/DDBJ databases">
        <title>Rapid genome shrinkage in a self-fertile nematode reveals novel sperm competition proteins.</title>
        <authorList>
            <person name="Yin D."/>
            <person name="Schwarz E.M."/>
            <person name="Thomas C.G."/>
            <person name="Felde R.L."/>
            <person name="Korf I.F."/>
            <person name="Cutter A.D."/>
            <person name="Schartner C.M."/>
            <person name="Ralston E.J."/>
            <person name="Meyer B.J."/>
            <person name="Haag E.S."/>
        </authorList>
    </citation>
    <scope>NUCLEOTIDE SEQUENCE [LARGE SCALE GENOMIC DNA]</scope>
    <source>
        <strain evidence="12">JU1422</strain>
    </source>
</reference>
<dbReference type="SMART" id="SM01250">
    <property type="entry name" value="KAT11"/>
    <property type="match status" value="1"/>
</dbReference>
<dbReference type="PANTHER" id="PTHR13808">
    <property type="entry name" value="CBP/P300-RELATED"/>
    <property type="match status" value="1"/>
</dbReference>
<dbReference type="EC" id="2.3.1.48" evidence="2"/>
<evidence type="ECO:0000256" key="4">
    <source>
        <dbReference type="ARBA" id="ARBA00022853"/>
    </source>
</evidence>
<keyword evidence="12" id="KW-1185">Reference proteome</keyword>
<keyword evidence="7" id="KW-0539">Nucleus</keyword>
<feature type="domain" description="CBP/p300-type HAT" evidence="10">
    <location>
        <begin position="220"/>
        <end position="536"/>
    </location>
</feature>
<keyword evidence="3" id="KW-0808">Transferase</keyword>
<evidence type="ECO:0000256" key="5">
    <source>
        <dbReference type="ARBA" id="ARBA00023015"/>
    </source>
</evidence>
<dbReference type="GO" id="GO:0045944">
    <property type="term" value="P:positive regulation of transcription by RNA polymerase II"/>
    <property type="evidence" value="ECO:0007669"/>
    <property type="project" value="TreeGrafter"/>
</dbReference>
<feature type="compositionally biased region" description="Polar residues" evidence="9">
    <location>
        <begin position="1"/>
        <end position="10"/>
    </location>
</feature>
<dbReference type="PANTHER" id="PTHR13808:SF1">
    <property type="entry name" value="HISTONE ACETYLTRANSFERASE"/>
    <property type="match status" value="1"/>
</dbReference>
<dbReference type="InterPro" id="IPR013178">
    <property type="entry name" value="Histone_AcTrfase_Rtt109/CBP"/>
</dbReference>
<evidence type="ECO:0000256" key="8">
    <source>
        <dbReference type="ARBA" id="ARBA00048017"/>
    </source>
</evidence>
<dbReference type="AlphaFoldDB" id="A0A2G5SUQ7"/>
<dbReference type="GO" id="GO:0003713">
    <property type="term" value="F:transcription coactivator activity"/>
    <property type="evidence" value="ECO:0007669"/>
    <property type="project" value="TreeGrafter"/>
</dbReference>
<dbReference type="Pfam" id="PF08214">
    <property type="entry name" value="HAT_KAT11"/>
    <property type="match status" value="1"/>
</dbReference>
<comment type="caution">
    <text evidence="11">The sequence shown here is derived from an EMBL/GenBank/DDBJ whole genome shotgun (WGS) entry which is preliminary data.</text>
</comment>
<dbReference type="GO" id="GO:0005634">
    <property type="term" value="C:nucleus"/>
    <property type="evidence" value="ECO:0007669"/>
    <property type="project" value="UniProtKB-SubCell"/>
</dbReference>
<name>A0A2G5SUQ7_9PELO</name>
<dbReference type="GO" id="GO:0031490">
    <property type="term" value="F:chromatin DNA binding"/>
    <property type="evidence" value="ECO:0007669"/>
    <property type="project" value="TreeGrafter"/>
</dbReference>
<evidence type="ECO:0000256" key="2">
    <source>
        <dbReference type="ARBA" id="ARBA00013184"/>
    </source>
</evidence>
<comment type="catalytic activity">
    <reaction evidence="8">
        <text>L-lysyl-[protein] + acetyl-CoA = N(6)-acetyl-L-lysyl-[protein] + CoA + H(+)</text>
        <dbReference type="Rhea" id="RHEA:45948"/>
        <dbReference type="Rhea" id="RHEA-COMP:9752"/>
        <dbReference type="Rhea" id="RHEA-COMP:10731"/>
        <dbReference type="ChEBI" id="CHEBI:15378"/>
        <dbReference type="ChEBI" id="CHEBI:29969"/>
        <dbReference type="ChEBI" id="CHEBI:57287"/>
        <dbReference type="ChEBI" id="CHEBI:57288"/>
        <dbReference type="ChEBI" id="CHEBI:61930"/>
        <dbReference type="EC" id="2.3.1.48"/>
    </reaction>
</comment>
<keyword evidence="4" id="KW-0156">Chromatin regulator</keyword>
<dbReference type="PROSITE" id="PS51727">
    <property type="entry name" value="CBP_P300_HAT"/>
    <property type="match status" value="1"/>
</dbReference>
<evidence type="ECO:0000313" key="12">
    <source>
        <dbReference type="Proteomes" id="UP000230233"/>
    </source>
</evidence>
<feature type="region of interest" description="Disordered" evidence="9">
    <location>
        <begin position="82"/>
        <end position="105"/>
    </location>
</feature>
<organism evidence="11 12">
    <name type="scientific">Caenorhabditis nigoni</name>
    <dbReference type="NCBI Taxonomy" id="1611254"/>
    <lineage>
        <taxon>Eukaryota</taxon>
        <taxon>Metazoa</taxon>
        <taxon>Ecdysozoa</taxon>
        <taxon>Nematoda</taxon>
        <taxon>Chromadorea</taxon>
        <taxon>Rhabditida</taxon>
        <taxon>Rhabditina</taxon>
        <taxon>Rhabditomorpha</taxon>
        <taxon>Rhabditoidea</taxon>
        <taxon>Rhabditidae</taxon>
        <taxon>Peloderinae</taxon>
        <taxon>Caenorhabditis</taxon>
    </lineage>
</organism>
<evidence type="ECO:0000256" key="6">
    <source>
        <dbReference type="ARBA" id="ARBA00023163"/>
    </source>
</evidence>
<dbReference type="OrthoDB" id="5816822at2759"/>
<feature type="region of interest" description="Disordered" evidence="9">
    <location>
        <begin position="1"/>
        <end position="28"/>
    </location>
</feature>
<sequence length="536" mass="62085">MNQLNKSATLNHGAKIVRGPPPKTHCPILATQTMLSPAIDVLASPEKKLNQSSRTGRSPKIQKKKTLSTIEHSEQEIMLCGTENQERKQKNRRHTQDSQSSGKAKKSKPAFMCCSESVDLSFSSSNLICNSGKEDCRIRPENHFWVPQTQNGEVQKGVCEACFDGMKDKEGWRKKKNTNKKKEEIFTCQRCSGLWHQCCSFFYGEPKKFVCRICAPESYKLVLDASGSSPDSNFIEERVNAFLENALERNQEFQKISVRAYYNPEDGVKTEELVPLSWKRKFIRKYGKMIKFASRAIHVFQQQDGVDQIFFSIFASEYRDPVGDGKSWVVIDCLDSVKIFQPTSLRTQIYQELILSYFHLARSMGFLDSYLWADPPVQGDDYVFNVKPANQLPPTPLILENWYLQVMEKGKSEGIIKEFRSFEKEKELKKYKKPTDVPMFQKSLWPPLMCGYDNVRKPQKLWKSISVEWDGHGSDNWFIEFNEVEQDEQLEGMIQERFHPILLSKEELLYRCLENNWQFNYPRRAKFASVGLINLM</sequence>
<dbReference type="InterPro" id="IPR013083">
    <property type="entry name" value="Znf_RING/FYVE/PHD"/>
</dbReference>
<evidence type="ECO:0000256" key="3">
    <source>
        <dbReference type="ARBA" id="ARBA00022679"/>
    </source>
</evidence>
<dbReference type="STRING" id="1611254.A0A2G5SUQ7"/>